<reference evidence="1 2" key="1">
    <citation type="submission" date="2019-06" db="EMBL/GenBank/DDBJ databases">
        <authorList>
            <person name="Jiang L."/>
        </authorList>
    </citation>
    <scope>NUCLEOTIDE SEQUENCE [LARGE SCALE GENOMIC DNA]</scope>
    <source>
        <strain evidence="1 2">YIM 48858</strain>
    </source>
</reference>
<keyword evidence="2" id="KW-1185">Reference proteome</keyword>
<accession>A0A5C4NCP0</accession>
<evidence type="ECO:0000313" key="1">
    <source>
        <dbReference type="EMBL" id="TNC66572.1"/>
    </source>
</evidence>
<gene>
    <name evidence="1" type="ORF">FHG71_16430</name>
</gene>
<proteinExistence type="predicted"/>
<dbReference type="AlphaFoldDB" id="A0A5C4NCP0"/>
<protein>
    <submittedName>
        <fullName evidence="1">Uncharacterized protein</fullName>
    </submittedName>
</protein>
<sequence length="72" mass="8079">MSLRPLPDLKRIMVEQPCPVCGEANRIGLQEVEATGGYECRRCHAAVHLSAEEASDVRTRIDRKFSEIIRLG</sequence>
<evidence type="ECO:0000313" key="2">
    <source>
        <dbReference type="Proteomes" id="UP000305709"/>
    </source>
</evidence>
<organism evidence="1 2">
    <name type="scientific">Rubellimicrobium roseum</name>
    <dbReference type="NCBI Taxonomy" id="687525"/>
    <lineage>
        <taxon>Bacteria</taxon>
        <taxon>Pseudomonadati</taxon>
        <taxon>Pseudomonadota</taxon>
        <taxon>Alphaproteobacteria</taxon>
        <taxon>Rhodobacterales</taxon>
        <taxon>Roseobacteraceae</taxon>
        <taxon>Rubellimicrobium</taxon>
    </lineage>
</organism>
<comment type="caution">
    <text evidence="1">The sequence shown here is derived from an EMBL/GenBank/DDBJ whole genome shotgun (WGS) entry which is preliminary data.</text>
</comment>
<dbReference type="OrthoDB" id="26133at2"/>
<dbReference type="EMBL" id="VDFV01000032">
    <property type="protein sequence ID" value="TNC66572.1"/>
    <property type="molecule type" value="Genomic_DNA"/>
</dbReference>
<dbReference type="RefSeq" id="WP_139082789.1">
    <property type="nucleotide sequence ID" value="NZ_VDFV01000032.1"/>
</dbReference>
<name>A0A5C4NCP0_9RHOB</name>
<dbReference type="Proteomes" id="UP000305709">
    <property type="component" value="Unassembled WGS sequence"/>
</dbReference>